<evidence type="ECO:0000256" key="6">
    <source>
        <dbReference type="ARBA" id="ARBA00023034"/>
    </source>
</evidence>
<evidence type="ECO:0000256" key="7">
    <source>
        <dbReference type="ARBA" id="ARBA00023136"/>
    </source>
</evidence>
<dbReference type="InterPro" id="IPR039545">
    <property type="entry name" value="PGAP2"/>
</dbReference>
<evidence type="ECO:0000313" key="11">
    <source>
        <dbReference type="EMBL" id="RUS89476.1"/>
    </source>
</evidence>
<accession>A0A3S1BJ13</accession>
<dbReference type="EMBL" id="RQTK01000055">
    <property type="protein sequence ID" value="RUS89476.1"/>
    <property type="molecule type" value="Genomic_DNA"/>
</dbReference>
<dbReference type="GO" id="GO:0006506">
    <property type="term" value="P:GPI anchor biosynthetic process"/>
    <property type="evidence" value="ECO:0007669"/>
    <property type="project" value="UniProtKB-KW"/>
</dbReference>
<dbReference type="GO" id="GO:0000139">
    <property type="term" value="C:Golgi membrane"/>
    <property type="evidence" value="ECO:0007669"/>
    <property type="project" value="UniProtKB-SubCell"/>
</dbReference>
<comment type="subcellular location">
    <subcellularLocation>
        <location evidence="1">Golgi apparatus membrane</location>
        <topology evidence="1">Multi-pass membrane protein</topology>
    </subcellularLocation>
</comment>
<dbReference type="InterPro" id="IPR019402">
    <property type="entry name" value="CWH43_N"/>
</dbReference>
<evidence type="ECO:0000256" key="5">
    <source>
        <dbReference type="ARBA" id="ARBA00022989"/>
    </source>
</evidence>
<keyword evidence="4 9" id="KW-0812">Transmembrane</keyword>
<evidence type="ECO:0000256" key="3">
    <source>
        <dbReference type="ARBA" id="ARBA00022502"/>
    </source>
</evidence>
<proteinExistence type="inferred from homology"/>
<comment type="caution">
    <text evidence="11">The sequence shown here is derived from an EMBL/GenBank/DDBJ whole genome shotgun (WGS) entry which is preliminary data.</text>
</comment>
<evidence type="ECO:0000256" key="9">
    <source>
        <dbReference type="SAM" id="Phobius"/>
    </source>
</evidence>
<name>A0A3S1BJ13_ELYCH</name>
<keyword evidence="6" id="KW-0333">Golgi apparatus</keyword>
<sequence length="287" mass="31458">MADHGSPPLLLSVRMPTVGVVLCLLPLGAALFCVVWSLVFDFRNSTATQCRVANYLPSLSAAIGDSTPQRYVWRVAVCLHAAPRFLLTLTYRKLHAVHGAVGADAMAARGRYVYDWLVASAALSNMAEVGALVGLSYISSTENHRVHEALFTAFMVSSLLYMALTITLFSWRHRCTRPSGKEFKSLAWKRRLFAANVCTFLVSAYLYFRHNWYCEPGVYTMFAVCEYLGVLTNIGFHGTLAWDLCGLSLAVVSTGPATDHTGQQGTARRVGGDTQGGRMRSSDSKSQ</sequence>
<evidence type="ECO:0000313" key="12">
    <source>
        <dbReference type="Proteomes" id="UP000271974"/>
    </source>
</evidence>
<feature type="transmembrane region" description="Helical" evidence="9">
    <location>
        <begin position="18"/>
        <end position="39"/>
    </location>
</feature>
<gene>
    <name evidence="11" type="ORF">EGW08_002773</name>
</gene>
<feature type="region of interest" description="Disordered" evidence="8">
    <location>
        <begin position="256"/>
        <end position="287"/>
    </location>
</feature>
<organism evidence="11 12">
    <name type="scientific">Elysia chlorotica</name>
    <name type="common">Eastern emerald elysia</name>
    <name type="synonym">Sea slug</name>
    <dbReference type="NCBI Taxonomy" id="188477"/>
    <lineage>
        <taxon>Eukaryota</taxon>
        <taxon>Metazoa</taxon>
        <taxon>Spiralia</taxon>
        <taxon>Lophotrochozoa</taxon>
        <taxon>Mollusca</taxon>
        <taxon>Gastropoda</taxon>
        <taxon>Heterobranchia</taxon>
        <taxon>Euthyneura</taxon>
        <taxon>Panpulmonata</taxon>
        <taxon>Sacoglossa</taxon>
        <taxon>Placobranchoidea</taxon>
        <taxon>Plakobranchidae</taxon>
        <taxon>Elysia</taxon>
    </lineage>
</organism>
<dbReference type="PANTHER" id="PTHR12892">
    <property type="entry name" value="FGF RECEPTOR ACTIVATING PROTEIN 1"/>
    <property type="match status" value="1"/>
</dbReference>
<evidence type="ECO:0000256" key="4">
    <source>
        <dbReference type="ARBA" id="ARBA00022692"/>
    </source>
</evidence>
<evidence type="ECO:0000256" key="8">
    <source>
        <dbReference type="SAM" id="MobiDB-lite"/>
    </source>
</evidence>
<feature type="transmembrane region" description="Helical" evidence="9">
    <location>
        <begin position="150"/>
        <end position="171"/>
    </location>
</feature>
<dbReference type="Proteomes" id="UP000271974">
    <property type="component" value="Unassembled WGS sequence"/>
</dbReference>
<feature type="transmembrane region" description="Helical" evidence="9">
    <location>
        <begin position="116"/>
        <end position="138"/>
    </location>
</feature>
<feature type="transmembrane region" description="Helical" evidence="9">
    <location>
        <begin position="192"/>
        <end position="208"/>
    </location>
</feature>
<keyword evidence="7 9" id="KW-0472">Membrane</keyword>
<dbReference type="Pfam" id="PF10277">
    <property type="entry name" value="Frag1"/>
    <property type="match status" value="1"/>
</dbReference>
<keyword evidence="12" id="KW-1185">Reference proteome</keyword>
<feature type="domain" description="CWH43-like N-terminal" evidence="10">
    <location>
        <begin position="18"/>
        <end position="244"/>
    </location>
</feature>
<evidence type="ECO:0000256" key="2">
    <source>
        <dbReference type="ARBA" id="ARBA00007414"/>
    </source>
</evidence>
<evidence type="ECO:0000256" key="1">
    <source>
        <dbReference type="ARBA" id="ARBA00004653"/>
    </source>
</evidence>
<keyword evidence="5 9" id="KW-1133">Transmembrane helix</keyword>
<comment type="similarity">
    <text evidence="2">Belongs to the PGAP2 family.</text>
</comment>
<dbReference type="PANTHER" id="PTHR12892:SF11">
    <property type="entry name" value="POST-GPI ATTACHMENT TO PROTEINS FACTOR 2"/>
    <property type="match status" value="1"/>
</dbReference>
<dbReference type="GO" id="GO:0005789">
    <property type="term" value="C:endoplasmic reticulum membrane"/>
    <property type="evidence" value="ECO:0007669"/>
    <property type="project" value="TreeGrafter"/>
</dbReference>
<reference evidence="11 12" key="1">
    <citation type="submission" date="2019-01" db="EMBL/GenBank/DDBJ databases">
        <title>A draft genome assembly of the solar-powered sea slug Elysia chlorotica.</title>
        <authorList>
            <person name="Cai H."/>
            <person name="Li Q."/>
            <person name="Fang X."/>
            <person name="Li J."/>
            <person name="Curtis N.E."/>
            <person name="Altenburger A."/>
            <person name="Shibata T."/>
            <person name="Feng M."/>
            <person name="Maeda T."/>
            <person name="Schwartz J.A."/>
            <person name="Shigenobu S."/>
            <person name="Lundholm N."/>
            <person name="Nishiyama T."/>
            <person name="Yang H."/>
            <person name="Hasebe M."/>
            <person name="Li S."/>
            <person name="Pierce S.K."/>
            <person name="Wang J."/>
        </authorList>
    </citation>
    <scope>NUCLEOTIDE SEQUENCE [LARGE SCALE GENOMIC DNA]</scope>
    <source>
        <strain evidence="11">EC2010</strain>
        <tissue evidence="11">Whole organism of an adult</tissue>
    </source>
</reference>
<evidence type="ECO:0000259" key="10">
    <source>
        <dbReference type="Pfam" id="PF10277"/>
    </source>
</evidence>
<dbReference type="STRING" id="188477.A0A3S1BJ13"/>
<dbReference type="AlphaFoldDB" id="A0A3S1BJ13"/>
<keyword evidence="3" id="KW-0337">GPI-anchor biosynthesis</keyword>
<protein>
    <recommendedName>
        <fullName evidence="10">CWH43-like N-terminal domain-containing protein</fullName>
    </recommendedName>
</protein>
<dbReference type="OrthoDB" id="68581at2759"/>